<name>A0A0E9W6N7_ANGAN</name>
<evidence type="ECO:0000313" key="1">
    <source>
        <dbReference type="EMBL" id="JAH85971.1"/>
    </source>
</evidence>
<dbReference type="EMBL" id="GBXM01022606">
    <property type="protein sequence ID" value="JAH85971.1"/>
    <property type="molecule type" value="Transcribed_RNA"/>
</dbReference>
<organism evidence="1">
    <name type="scientific">Anguilla anguilla</name>
    <name type="common">European freshwater eel</name>
    <name type="synonym">Muraena anguilla</name>
    <dbReference type="NCBI Taxonomy" id="7936"/>
    <lineage>
        <taxon>Eukaryota</taxon>
        <taxon>Metazoa</taxon>
        <taxon>Chordata</taxon>
        <taxon>Craniata</taxon>
        <taxon>Vertebrata</taxon>
        <taxon>Euteleostomi</taxon>
        <taxon>Actinopterygii</taxon>
        <taxon>Neopterygii</taxon>
        <taxon>Teleostei</taxon>
        <taxon>Anguilliformes</taxon>
        <taxon>Anguillidae</taxon>
        <taxon>Anguilla</taxon>
    </lineage>
</organism>
<accession>A0A0E9W6N7</accession>
<proteinExistence type="predicted"/>
<protein>
    <submittedName>
        <fullName evidence="1">Uncharacterized protein</fullName>
    </submittedName>
</protein>
<sequence length="37" mass="4103">MYCLLFCFGVELGRTFMAFANVSGDFCQAQHLAPADK</sequence>
<reference evidence="1" key="2">
    <citation type="journal article" date="2015" name="Fish Shellfish Immunol.">
        <title>Early steps in the European eel (Anguilla anguilla)-Vibrio vulnificus interaction in the gills: Role of the RtxA13 toxin.</title>
        <authorList>
            <person name="Callol A."/>
            <person name="Pajuelo D."/>
            <person name="Ebbesson L."/>
            <person name="Teles M."/>
            <person name="MacKenzie S."/>
            <person name="Amaro C."/>
        </authorList>
    </citation>
    <scope>NUCLEOTIDE SEQUENCE</scope>
</reference>
<dbReference type="AlphaFoldDB" id="A0A0E9W6N7"/>
<reference evidence="1" key="1">
    <citation type="submission" date="2014-11" db="EMBL/GenBank/DDBJ databases">
        <authorList>
            <person name="Amaro Gonzalez C."/>
        </authorList>
    </citation>
    <scope>NUCLEOTIDE SEQUENCE</scope>
</reference>